<evidence type="ECO:0000256" key="10">
    <source>
        <dbReference type="ARBA" id="ARBA00022984"/>
    </source>
</evidence>
<dbReference type="NCBIfam" id="TIGR01082">
    <property type="entry name" value="murC"/>
    <property type="match status" value="1"/>
</dbReference>
<dbReference type="GO" id="GO:0009252">
    <property type="term" value="P:peptidoglycan biosynthetic process"/>
    <property type="evidence" value="ECO:0007669"/>
    <property type="project" value="UniProtKB-UniRule"/>
</dbReference>
<feature type="domain" description="Mur ligase N-terminal catalytic" evidence="15">
    <location>
        <begin position="3"/>
        <end position="99"/>
    </location>
</feature>
<keyword evidence="4" id="KW-0963">Cytoplasm</keyword>
<keyword evidence="6" id="KW-0132">Cell division</keyword>
<keyword evidence="8" id="KW-0067">ATP-binding</keyword>
<name>A0A1G6NM24_9BACT</name>
<dbReference type="UniPathway" id="UPA00219"/>
<dbReference type="EMBL" id="SRME01000003">
    <property type="protein sequence ID" value="TGG87832.1"/>
    <property type="molecule type" value="Genomic_DNA"/>
</dbReference>
<evidence type="ECO:0000256" key="11">
    <source>
        <dbReference type="ARBA" id="ARBA00023306"/>
    </source>
</evidence>
<evidence type="ECO:0000256" key="1">
    <source>
        <dbReference type="ARBA" id="ARBA00004496"/>
    </source>
</evidence>
<dbReference type="Gene3D" id="3.40.50.720">
    <property type="entry name" value="NAD(P)-binding Rossmann-like Domain"/>
    <property type="match status" value="1"/>
</dbReference>
<evidence type="ECO:0000256" key="4">
    <source>
        <dbReference type="ARBA" id="ARBA00022490"/>
    </source>
</evidence>
<keyword evidence="5 18" id="KW-0436">Ligase</keyword>
<proteinExistence type="predicted"/>
<dbReference type="GO" id="GO:0008763">
    <property type="term" value="F:UDP-N-acetylmuramate-L-alanine ligase activity"/>
    <property type="evidence" value="ECO:0007669"/>
    <property type="project" value="UniProtKB-UniRule"/>
</dbReference>
<dbReference type="InterPro" id="IPR013221">
    <property type="entry name" value="Mur_ligase_cen"/>
</dbReference>
<keyword evidence="11" id="KW-0131">Cell cycle</keyword>
<dbReference type="Pfam" id="PF02875">
    <property type="entry name" value="Mur_ligase_C"/>
    <property type="match status" value="1"/>
</dbReference>
<sequence>MKYYFSGIGGIGMSSIALHTFYNNEKVYGSNNIKNERIEYLKTKGIEIKTKQDKTLPDDLDYFIKSTAIKDDNPEVIAAKKMNIPIISRMEFLNSILKENKSLGITGTDGKTSTTAMISQIFKVAGKCPTVFLGGIHDSLKDGNYSFGEDLIIAEADESDGYIKKTIVDFLIVTNLRPDHLEHYDNDFENLKNSIENAINNTKQKVFINNDDKNLEKMNIKSKNVITFGLSEESNYYFKNRNQVGKYQEFEVYYNKVFLGKITMSTPGLHYALDALAAIAFCHDYGIGFKYISEGLFSYKNVDRRFNILYSNTSRYIIDDYAHTPEEIRHTIQATREFFPDKKIVSVFQPHRYTRLHREKDQFVDSLLKSDEIVVYKIYSAFEKPIEGIKENYVVDKLIESKKNAIFINNTKILFKYLSEYSDTVFLFLGAGDISKVAYEFKEHLDKMHVRT</sequence>
<reference evidence="19 21" key="2">
    <citation type="submission" date="2019-04" db="EMBL/GenBank/DDBJ databases">
        <title>Draft genome sequence data and analysis of a Fermenting Bacterium, Geotoga petraea strain HO-Geo1, isolated from heavy-oil petroleum reservoir in Russia.</title>
        <authorList>
            <person name="Grouzdev D.S."/>
            <person name="Semenova E.M."/>
            <person name="Sokolova D.S."/>
            <person name="Tourova T.P."/>
            <person name="Poltaraus A.B."/>
            <person name="Nazina T.N."/>
        </authorList>
    </citation>
    <scope>NUCLEOTIDE SEQUENCE [LARGE SCALE GENOMIC DNA]</scope>
    <source>
        <strain evidence="19 21">HO-Geo1</strain>
    </source>
</reference>
<evidence type="ECO:0000256" key="7">
    <source>
        <dbReference type="ARBA" id="ARBA00022741"/>
    </source>
</evidence>
<dbReference type="InterPro" id="IPR036565">
    <property type="entry name" value="Mur-like_cat_sf"/>
</dbReference>
<dbReference type="InterPro" id="IPR036615">
    <property type="entry name" value="Mur_ligase_C_dom_sf"/>
</dbReference>
<dbReference type="Proteomes" id="UP000297288">
    <property type="component" value="Unassembled WGS sequence"/>
</dbReference>
<reference evidence="18 20" key="1">
    <citation type="submission" date="2016-10" db="EMBL/GenBank/DDBJ databases">
        <authorList>
            <person name="de Groot N.N."/>
        </authorList>
    </citation>
    <scope>NUCLEOTIDE SEQUENCE [LARGE SCALE GENOMIC DNA]</scope>
    <source>
        <strain evidence="18 20">WG14</strain>
    </source>
</reference>
<dbReference type="GO" id="GO:0005737">
    <property type="term" value="C:cytoplasm"/>
    <property type="evidence" value="ECO:0007669"/>
    <property type="project" value="UniProtKB-SubCell"/>
</dbReference>
<dbReference type="AlphaFoldDB" id="A0A1G6NM24"/>
<dbReference type="GO" id="GO:0008360">
    <property type="term" value="P:regulation of cell shape"/>
    <property type="evidence" value="ECO:0007669"/>
    <property type="project" value="UniProtKB-KW"/>
</dbReference>
<comment type="subcellular location">
    <subcellularLocation>
        <location evidence="1">Cytoplasm</location>
    </subcellularLocation>
</comment>
<dbReference type="GO" id="GO:0005524">
    <property type="term" value="F:ATP binding"/>
    <property type="evidence" value="ECO:0007669"/>
    <property type="project" value="UniProtKB-KW"/>
</dbReference>
<dbReference type="SUPFAM" id="SSF51984">
    <property type="entry name" value="MurCD N-terminal domain"/>
    <property type="match status" value="1"/>
</dbReference>
<accession>A0A1G6NM24</accession>
<dbReference type="SUPFAM" id="SSF53623">
    <property type="entry name" value="MurD-like peptide ligases, catalytic domain"/>
    <property type="match status" value="1"/>
</dbReference>
<dbReference type="GO" id="GO:0071555">
    <property type="term" value="P:cell wall organization"/>
    <property type="evidence" value="ECO:0007669"/>
    <property type="project" value="UniProtKB-KW"/>
</dbReference>
<dbReference type="InterPro" id="IPR005758">
    <property type="entry name" value="UDP-N-AcMur_Ala_ligase_MurC"/>
</dbReference>
<dbReference type="PANTHER" id="PTHR43445:SF3">
    <property type="entry name" value="UDP-N-ACETYLMURAMATE--L-ALANINE LIGASE"/>
    <property type="match status" value="1"/>
</dbReference>
<dbReference type="EMBL" id="FMYV01000006">
    <property type="protein sequence ID" value="SDC68444.1"/>
    <property type="molecule type" value="Genomic_DNA"/>
</dbReference>
<gene>
    <name evidence="19" type="primary">murC</name>
    <name evidence="19" type="ORF">E4650_05680</name>
    <name evidence="18" type="ORF">SAMN04488588_1575</name>
</gene>
<dbReference type="STRING" id="28234.SAMN04488588_1575"/>
<evidence type="ECO:0000256" key="12">
    <source>
        <dbReference type="ARBA" id="ARBA00023316"/>
    </source>
</evidence>
<dbReference type="Pfam" id="PF01225">
    <property type="entry name" value="Mur_ligase"/>
    <property type="match status" value="1"/>
</dbReference>
<dbReference type="InterPro" id="IPR050061">
    <property type="entry name" value="MurCDEF_pg_biosynth"/>
</dbReference>
<keyword evidence="20" id="KW-1185">Reference proteome</keyword>
<dbReference type="InterPro" id="IPR000713">
    <property type="entry name" value="Mur_ligase_N"/>
</dbReference>
<feature type="domain" description="Mur ligase central" evidence="17">
    <location>
        <begin position="105"/>
        <end position="281"/>
    </location>
</feature>
<dbReference type="GO" id="GO:0051301">
    <property type="term" value="P:cell division"/>
    <property type="evidence" value="ECO:0007669"/>
    <property type="project" value="UniProtKB-KW"/>
</dbReference>
<keyword evidence="12" id="KW-0961">Cell wall biogenesis/degradation</keyword>
<dbReference type="EC" id="6.3.2.8" evidence="3 14"/>
<dbReference type="RefSeq" id="WP_091404520.1">
    <property type="nucleotide sequence ID" value="NZ_FMYV01000006.1"/>
</dbReference>
<evidence type="ECO:0000259" key="16">
    <source>
        <dbReference type="Pfam" id="PF02875"/>
    </source>
</evidence>
<evidence type="ECO:0000313" key="18">
    <source>
        <dbReference type="EMBL" id="SDC68444.1"/>
    </source>
</evidence>
<keyword evidence="9" id="KW-0133">Cell shape</keyword>
<evidence type="ECO:0000259" key="15">
    <source>
        <dbReference type="Pfam" id="PF01225"/>
    </source>
</evidence>
<organism evidence="18 20">
    <name type="scientific">Geotoga petraea</name>
    <dbReference type="NCBI Taxonomy" id="28234"/>
    <lineage>
        <taxon>Bacteria</taxon>
        <taxon>Thermotogati</taxon>
        <taxon>Thermotogota</taxon>
        <taxon>Thermotogae</taxon>
        <taxon>Petrotogales</taxon>
        <taxon>Petrotogaceae</taxon>
        <taxon>Geotoga</taxon>
    </lineage>
</organism>
<evidence type="ECO:0000256" key="9">
    <source>
        <dbReference type="ARBA" id="ARBA00022960"/>
    </source>
</evidence>
<evidence type="ECO:0000256" key="8">
    <source>
        <dbReference type="ARBA" id="ARBA00022840"/>
    </source>
</evidence>
<keyword evidence="10" id="KW-0573">Peptidoglycan synthesis</keyword>
<dbReference type="OrthoDB" id="9804126at2"/>
<feature type="domain" description="Mur ligase C-terminal" evidence="16">
    <location>
        <begin position="304"/>
        <end position="431"/>
    </location>
</feature>
<dbReference type="Pfam" id="PF08245">
    <property type="entry name" value="Mur_ligase_M"/>
    <property type="match status" value="1"/>
</dbReference>
<comment type="catalytic activity">
    <reaction evidence="13">
        <text>UDP-N-acetyl-alpha-D-muramate + L-alanine + ATP = UDP-N-acetyl-alpha-D-muramoyl-L-alanine + ADP + phosphate + H(+)</text>
        <dbReference type="Rhea" id="RHEA:23372"/>
        <dbReference type="ChEBI" id="CHEBI:15378"/>
        <dbReference type="ChEBI" id="CHEBI:30616"/>
        <dbReference type="ChEBI" id="CHEBI:43474"/>
        <dbReference type="ChEBI" id="CHEBI:57972"/>
        <dbReference type="ChEBI" id="CHEBI:70757"/>
        <dbReference type="ChEBI" id="CHEBI:83898"/>
        <dbReference type="ChEBI" id="CHEBI:456216"/>
        <dbReference type="EC" id="6.3.2.8"/>
    </reaction>
</comment>
<keyword evidence="7" id="KW-0547">Nucleotide-binding</keyword>
<evidence type="ECO:0000256" key="13">
    <source>
        <dbReference type="ARBA" id="ARBA00047833"/>
    </source>
</evidence>
<evidence type="ECO:0000256" key="6">
    <source>
        <dbReference type="ARBA" id="ARBA00022618"/>
    </source>
</evidence>
<dbReference type="Gene3D" id="3.90.190.20">
    <property type="entry name" value="Mur ligase, C-terminal domain"/>
    <property type="match status" value="1"/>
</dbReference>
<evidence type="ECO:0000256" key="5">
    <source>
        <dbReference type="ARBA" id="ARBA00022598"/>
    </source>
</evidence>
<dbReference type="InterPro" id="IPR004101">
    <property type="entry name" value="Mur_ligase_C"/>
</dbReference>
<evidence type="ECO:0000256" key="14">
    <source>
        <dbReference type="NCBIfam" id="TIGR01082"/>
    </source>
</evidence>
<evidence type="ECO:0000256" key="2">
    <source>
        <dbReference type="ARBA" id="ARBA00004752"/>
    </source>
</evidence>
<dbReference type="PANTHER" id="PTHR43445">
    <property type="entry name" value="UDP-N-ACETYLMURAMATE--L-ALANINE LIGASE-RELATED"/>
    <property type="match status" value="1"/>
</dbReference>
<dbReference type="Gene3D" id="3.40.1190.10">
    <property type="entry name" value="Mur-like, catalytic domain"/>
    <property type="match status" value="1"/>
</dbReference>
<dbReference type="Proteomes" id="UP000199322">
    <property type="component" value="Unassembled WGS sequence"/>
</dbReference>
<protein>
    <recommendedName>
        <fullName evidence="3 14">UDP-N-acetylmuramate--L-alanine ligase</fullName>
        <ecNumber evidence="3 14">6.3.2.8</ecNumber>
    </recommendedName>
</protein>
<evidence type="ECO:0000256" key="3">
    <source>
        <dbReference type="ARBA" id="ARBA00012211"/>
    </source>
</evidence>
<evidence type="ECO:0000313" key="19">
    <source>
        <dbReference type="EMBL" id="TGG87832.1"/>
    </source>
</evidence>
<comment type="pathway">
    <text evidence="2">Cell wall biogenesis; peptidoglycan biosynthesis.</text>
</comment>
<evidence type="ECO:0000313" key="20">
    <source>
        <dbReference type="Proteomes" id="UP000199322"/>
    </source>
</evidence>
<dbReference type="SUPFAM" id="SSF53244">
    <property type="entry name" value="MurD-like peptide ligases, peptide-binding domain"/>
    <property type="match status" value="1"/>
</dbReference>
<evidence type="ECO:0000259" key="17">
    <source>
        <dbReference type="Pfam" id="PF08245"/>
    </source>
</evidence>
<evidence type="ECO:0000313" key="21">
    <source>
        <dbReference type="Proteomes" id="UP000297288"/>
    </source>
</evidence>